<dbReference type="InParanoid" id="A0A316VQ01"/>
<feature type="compositionally biased region" description="Pro residues" evidence="1">
    <location>
        <begin position="714"/>
        <end position="746"/>
    </location>
</feature>
<reference evidence="2 3" key="1">
    <citation type="journal article" date="2018" name="Mol. Biol. Evol.">
        <title>Broad Genomic Sampling Reveals a Smut Pathogenic Ancestry of the Fungal Clade Ustilaginomycotina.</title>
        <authorList>
            <person name="Kijpornyongpan T."/>
            <person name="Mondo S.J."/>
            <person name="Barry K."/>
            <person name="Sandor L."/>
            <person name="Lee J."/>
            <person name="Lipzen A."/>
            <person name="Pangilinan J."/>
            <person name="LaButti K."/>
            <person name="Hainaut M."/>
            <person name="Henrissat B."/>
            <person name="Grigoriev I.V."/>
            <person name="Spatafora J.W."/>
            <person name="Aime M.C."/>
        </authorList>
    </citation>
    <scope>NUCLEOTIDE SEQUENCE [LARGE SCALE GENOMIC DNA]</scope>
    <source>
        <strain evidence="2 3">MCA 3882</strain>
    </source>
</reference>
<evidence type="ECO:0000313" key="2">
    <source>
        <dbReference type="EMBL" id="PWN37555.1"/>
    </source>
</evidence>
<feature type="compositionally biased region" description="Basic and acidic residues" evidence="1">
    <location>
        <begin position="20"/>
        <end position="33"/>
    </location>
</feature>
<feature type="compositionally biased region" description="Low complexity" evidence="1">
    <location>
        <begin position="831"/>
        <end position="841"/>
    </location>
</feature>
<dbReference type="Proteomes" id="UP000245771">
    <property type="component" value="Unassembled WGS sequence"/>
</dbReference>
<dbReference type="RefSeq" id="XP_025357857.1">
    <property type="nucleotide sequence ID" value="XM_025498270.1"/>
</dbReference>
<feature type="region of interest" description="Disordered" evidence="1">
    <location>
        <begin position="1"/>
        <end position="39"/>
    </location>
</feature>
<dbReference type="OrthoDB" id="3366967at2759"/>
<evidence type="ECO:0000256" key="1">
    <source>
        <dbReference type="SAM" id="MobiDB-lite"/>
    </source>
</evidence>
<dbReference type="GeneID" id="37020051"/>
<feature type="compositionally biased region" description="Gly residues" evidence="1">
    <location>
        <begin position="110"/>
        <end position="124"/>
    </location>
</feature>
<feature type="compositionally biased region" description="Basic and acidic residues" evidence="1">
    <location>
        <begin position="260"/>
        <end position="279"/>
    </location>
</feature>
<feature type="compositionally biased region" description="Polar residues" evidence="1">
    <location>
        <begin position="496"/>
        <end position="515"/>
    </location>
</feature>
<gene>
    <name evidence="2" type="ORF">FA14DRAFT_159558</name>
</gene>
<evidence type="ECO:0000313" key="3">
    <source>
        <dbReference type="Proteomes" id="UP000245771"/>
    </source>
</evidence>
<dbReference type="AlphaFoldDB" id="A0A316VQ01"/>
<feature type="compositionally biased region" description="Basic and acidic residues" evidence="1">
    <location>
        <begin position="365"/>
        <end position="389"/>
    </location>
</feature>
<feature type="compositionally biased region" description="Basic and acidic residues" evidence="1">
    <location>
        <begin position="655"/>
        <end position="669"/>
    </location>
</feature>
<feature type="compositionally biased region" description="Polar residues" evidence="1">
    <location>
        <begin position="161"/>
        <end position="173"/>
    </location>
</feature>
<keyword evidence="3" id="KW-1185">Reference proteome</keyword>
<feature type="compositionally biased region" description="Polar residues" evidence="1">
    <location>
        <begin position="622"/>
        <end position="653"/>
    </location>
</feature>
<accession>A0A316VQ01</accession>
<feature type="region of interest" description="Disordered" evidence="1">
    <location>
        <begin position="74"/>
        <end position="746"/>
    </location>
</feature>
<feature type="compositionally biased region" description="Basic and acidic residues" evidence="1">
    <location>
        <begin position="196"/>
        <end position="224"/>
    </location>
</feature>
<feature type="compositionally biased region" description="Basic and acidic residues" evidence="1">
    <location>
        <begin position="336"/>
        <end position="346"/>
    </location>
</feature>
<feature type="compositionally biased region" description="Low complexity" evidence="1">
    <location>
        <begin position="431"/>
        <end position="442"/>
    </location>
</feature>
<organism evidence="2 3">
    <name type="scientific">Meira miltonrushii</name>
    <dbReference type="NCBI Taxonomy" id="1280837"/>
    <lineage>
        <taxon>Eukaryota</taxon>
        <taxon>Fungi</taxon>
        <taxon>Dikarya</taxon>
        <taxon>Basidiomycota</taxon>
        <taxon>Ustilaginomycotina</taxon>
        <taxon>Exobasidiomycetes</taxon>
        <taxon>Exobasidiales</taxon>
        <taxon>Brachybasidiaceae</taxon>
        <taxon>Meira</taxon>
    </lineage>
</organism>
<feature type="compositionally biased region" description="Basic and acidic residues" evidence="1">
    <location>
        <begin position="87"/>
        <end position="96"/>
    </location>
</feature>
<proteinExistence type="predicted"/>
<feature type="region of interest" description="Disordered" evidence="1">
    <location>
        <begin position="809"/>
        <end position="848"/>
    </location>
</feature>
<feature type="compositionally biased region" description="Basic and acidic residues" evidence="1">
    <location>
        <begin position="127"/>
        <end position="137"/>
    </location>
</feature>
<dbReference type="STRING" id="1280837.A0A316VQ01"/>
<feature type="compositionally biased region" description="Polar residues" evidence="1">
    <location>
        <begin position="551"/>
        <end position="562"/>
    </location>
</feature>
<protein>
    <submittedName>
        <fullName evidence="2">Uncharacterized protein</fullName>
    </submittedName>
</protein>
<feature type="compositionally biased region" description="Polar residues" evidence="1">
    <location>
        <begin position="817"/>
        <end position="830"/>
    </location>
</feature>
<feature type="compositionally biased region" description="Pro residues" evidence="1">
    <location>
        <begin position="1"/>
        <end position="11"/>
    </location>
</feature>
<feature type="compositionally biased region" description="Polar residues" evidence="1">
    <location>
        <begin position="593"/>
        <end position="605"/>
    </location>
</feature>
<dbReference type="EMBL" id="KZ819602">
    <property type="protein sequence ID" value="PWN37555.1"/>
    <property type="molecule type" value="Genomic_DNA"/>
</dbReference>
<feature type="compositionally biased region" description="Polar residues" evidence="1">
    <location>
        <begin position="445"/>
        <end position="454"/>
    </location>
</feature>
<name>A0A316VQ01_9BASI</name>
<sequence>MTTVIGPPPGLGHPQNESGTKTDKRQTENERSSKTYSRSLLLALSKSPLVKPPSDMPELNQWYGDWEPYHPRFQHHGQHAPMGSFVKSDKYNRGERGSNAGTNAIAAEEGNGGSIAGGEYTGHPGGRRADRFGRKPEYGSTYPSTSDPAGRSVDARKLAQSGKNPFGQVSSSGAFRPAGRDLSGLSPGGYGPESPGNDRRFGVMGKFGRDRDGPPHSPMEERARQRMGSTGADLVSGRRRQIGAQGEDEDDEWESVPRSPEADRRNRHHAADAAADWRKGTSVPNSAGPGRLGANRLTKEREFGGRKTAFPSWMADDSEPAWMGADGEGQDSIGGQKDRFDEHDDINVDDVDVSGMDSIQAFKVRMREKERRMREREEGMSGSNDKEHSNNSLTAGLSSGPPPGLARTEDVSTGSSGVGDRSQAALFDNFASSAKQRAQAKQQEADLSTSSSAGDVSVDPPGLPGRTSRFARFFDGKPQASALAAQQKQMEAMKTTMGTSEQQGQPSPKPQNHTAEANPESPAPTTGSSVSMADLFRSMTVGRQQQQQQQYPQNEQSPSASHQPPPGLRRDHSDADVQGMQKIMALLNGGGTPTNDQNPNRNQSSEQDDRQGQPSGPPGLNLSGNSLGQHGSPSHSSASQLYRSDNASMGSPQRNRHDNANNGDRHHEAQSGPPPPPPGWRGQQPLYGPPQGFGMDPRMMGAARSPGGMSGMPHLPPPPPPHAAGGIPPPPPGAGFPPFPPGMRPPGLPPLPPQLHQQLMGLPPHVQHQIIAQHFHSNPPPPHMFPQGMHMQGGRPGPPPQAQTPMQFGGNNGGMDNWQNNSPVSNHTDNQGAAHLMALLGQGAGGQK</sequence>